<comment type="caution">
    <text evidence="2">The sequence shown here is derived from an EMBL/GenBank/DDBJ whole genome shotgun (WGS) entry which is preliminary data.</text>
</comment>
<dbReference type="AlphaFoldDB" id="A0A6G3X807"/>
<dbReference type="InterPro" id="IPR006076">
    <property type="entry name" value="FAD-dep_OxRdtase"/>
</dbReference>
<reference evidence="2" key="1">
    <citation type="submission" date="2020-01" db="EMBL/GenBank/DDBJ databases">
        <title>Insect and environment-associated Actinomycetes.</title>
        <authorList>
            <person name="Currrie C."/>
            <person name="Chevrette M."/>
            <person name="Carlson C."/>
            <person name="Stubbendieck R."/>
            <person name="Wendt-Pienkowski E."/>
        </authorList>
    </citation>
    <scope>NUCLEOTIDE SEQUENCE</scope>
    <source>
        <strain evidence="2">SID7499</strain>
    </source>
</reference>
<evidence type="ECO:0000313" key="2">
    <source>
        <dbReference type="EMBL" id="NEE13834.1"/>
    </source>
</evidence>
<dbReference type="Gene3D" id="3.50.50.60">
    <property type="entry name" value="FAD/NAD(P)-binding domain"/>
    <property type="match status" value="1"/>
</dbReference>
<sequence length="65" mass="6724">MNAPAINELPVVVIGAGPTGLAAAVHLIDRGIEPLVLEAGPTAATAVRDWAHVRLFSTWGEVVDP</sequence>
<dbReference type="SUPFAM" id="SSF51971">
    <property type="entry name" value="Nucleotide-binding domain"/>
    <property type="match status" value="1"/>
</dbReference>
<dbReference type="InterPro" id="IPR036188">
    <property type="entry name" value="FAD/NAD-bd_sf"/>
</dbReference>
<feature type="domain" description="FAD dependent oxidoreductase" evidence="1">
    <location>
        <begin position="11"/>
        <end position="52"/>
    </location>
</feature>
<name>A0A6G3X807_9ACTN</name>
<proteinExistence type="predicted"/>
<gene>
    <name evidence="2" type="ORF">G3M58_46190</name>
</gene>
<protein>
    <submittedName>
        <fullName evidence="2">NAD(P)-binding domain-containing protein</fullName>
    </submittedName>
</protein>
<feature type="non-terminal residue" evidence="2">
    <location>
        <position position="65"/>
    </location>
</feature>
<evidence type="ECO:0000259" key="1">
    <source>
        <dbReference type="Pfam" id="PF01266"/>
    </source>
</evidence>
<accession>A0A6G3X807</accession>
<dbReference type="Pfam" id="PF01266">
    <property type="entry name" value="DAO"/>
    <property type="match status" value="1"/>
</dbReference>
<dbReference type="EMBL" id="JAAGMN010004819">
    <property type="protein sequence ID" value="NEE13834.1"/>
    <property type="molecule type" value="Genomic_DNA"/>
</dbReference>
<organism evidence="2">
    <name type="scientific">Streptomyces sp. SID7499</name>
    <dbReference type="NCBI Taxonomy" id="2706086"/>
    <lineage>
        <taxon>Bacteria</taxon>
        <taxon>Bacillati</taxon>
        <taxon>Actinomycetota</taxon>
        <taxon>Actinomycetes</taxon>
        <taxon>Kitasatosporales</taxon>
        <taxon>Streptomycetaceae</taxon>
        <taxon>Streptomyces</taxon>
    </lineage>
</organism>